<dbReference type="Proteomes" id="UP001194468">
    <property type="component" value="Unassembled WGS sequence"/>
</dbReference>
<dbReference type="GO" id="GO:0003723">
    <property type="term" value="F:RNA binding"/>
    <property type="evidence" value="ECO:0007669"/>
    <property type="project" value="TreeGrafter"/>
</dbReference>
<dbReference type="InterPro" id="IPR020568">
    <property type="entry name" value="Ribosomal_Su5_D2-typ_SF"/>
</dbReference>
<comment type="caution">
    <text evidence="5">The sequence shown here is derived from an EMBL/GenBank/DDBJ whole genome shotgun (WGS) entry which is preliminary data.</text>
</comment>
<keyword evidence="3" id="KW-0687">Ribonucleoprotein</keyword>
<dbReference type="PANTHER" id="PTHR21569:SF1">
    <property type="entry name" value="SMALL RIBOSOMAL SUBUNIT PROTEIN US9M"/>
    <property type="match status" value="1"/>
</dbReference>
<proteinExistence type="inferred from homology"/>
<feature type="region of interest" description="Disordered" evidence="4">
    <location>
        <begin position="55"/>
        <end position="78"/>
    </location>
</feature>
<comment type="similarity">
    <text evidence="1">Belongs to the universal ribosomal protein uS9 family.</text>
</comment>
<gene>
    <name evidence="5" type="ORF">L210DRAFT_3399374</name>
</gene>
<evidence type="ECO:0000256" key="1">
    <source>
        <dbReference type="ARBA" id="ARBA00005251"/>
    </source>
</evidence>
<dbReference type="GO" id="GO:0003735">
    <property type="term" value="F:structural constituent of ribosome"/>
    <property type="evidence" value="ECO:0007669"/>
    <property type="project" value="InterPro"/>
</dbReference>
<dbReference type="GO" id="GO:0006412">
    <property type="term" value="P:translation"/>
    <property type="evidence" value="ECO:0007669"/>
    <property type="project" value="InterPro"/>
</dbReference>
<evidence type="ECO:0000256" key="2">
    <source>
        <dbReference type="ARBA" id="ARBA00022980"/>
    </source>
</evidence>
<dbReference type="PANTHER" id="PTHR21569">
    <property type="entry name" value="RIBOSOMAL PROTEIN S9"/>
    <property type="match status" value="1"/>
</dbReference>
<evidence type="ECO:0000256" key="3">
    <source>
        <dbReference type="ARBA" id="ARBA00023274"/>
    </source>
</evidence>
<protein>
    <submittedName>
        <fullName evidence="5">Ribosomal protein S9/S16-domain-containing protein</fullName>
    </submittedName>
</protein>
<dbReference type="InterPro" id="IPR000754">
    <property type="entry name" value="Ribosomal_uS9"/>
</dbReference>
<accession>A0AAD4BWB1</accession>
<evidence type="ECO:0000313" key="5">
    <source>
        <dbReference type="EMBL" id="KAF8441664.1"/>
    </source>
</evidence>
<dbReference type="GO" id="GO:0005763">
    <property type="term" value="C:mitochondrial small ribosomal subunit"/>
    <property type="evidence" value="ECO:0007669"/>
    <property type="project" value="TreeGrafter"/>
</dbReference>
<keyword evidence="6" id="KW-1185">Reference proteome</keyword>
<sequence length="435" mass="47993">MATRLGIARLVLPALNARTLCRRCHHVPLRTFTTSSPSHIAKPFVPPASLETHDVEEGLDDSEFLPQRARQRPPTPTFYTTRSDYYEVIGGLQDAIQSTRAILKALHLHPLPKFALDALPPAHPAWADRTDMGAELNVTLSAGMYRQLVLSLKELELYQRIAKTAGITELQEYLGELMGSFESTKQVEARERRILKKAMVGKRATLDTYGRSYTLGRRKTSTARVWMIKVQNKGEESKVAEDELATTYVSTLLSPSVKVPSPSTTSILVNAAPISEYFPLPADREAVLRPLKLAGLLGAYNVFALVRGGGTSGQSGALALAISRACVAHVPEVDPILRKANLMKRDPRMVERKKTGLAKARKAVCFLSMLPHSCGVLTPSPTVRLGQALTCRVVITIFWGHLDDASYTYYTRPYTMSCRANGNSVIYWISVSRSS</sequence>
<reference evidence="5" key="2">
    <citation type="journal article" date="2020" name="Nat. Commun.">
        <title>Large-scale genome sequencing of mycorrhizal fungi provides insights into the early evolution of symbiotic traits.</title>
        <authorList>
            <person name="Miyauchi S."/>
            <person name="Kiss E."/>
            <person name="Kuo A."/>
            <person name="Drula E."/>
            <person name="Kohler A."/>
            <person name="Sanchez-Garcia M."/>
            <person name="Morin E."/>
            <person name="Andreopoulos B."/>
            <person name="Barry K.W."/>
            <person name="Bonito G."/>
            <person name="Buee M."/>
            <person name="Carver A."/>
            <person name="Chen C."/>
            <person name="Cichocki N."/>
            <person name="Clum A."/>
            <person name="Culley D."/>
            <person name="Crous P.W."/>
            <person name="Fauchery L."/>
            <person name="Girlanda M."/>
            <person name="Hayes R.D."/>
            <person name="Keri Z."/>
            <person name="LaButti K."/>
            <person name="Lipzen A."/>
            <person name="Lombard V."/>
            <person name="Magnuson J."/>
            <person name="Maillard F."/>
            <person name="Murat C."/>
            <person name="Nolan M."/>
            <person name="Ohm R.A."/>
            <person name="Pangilinan J."/>
            <person name="Pereira M.F."/>
            <person name="Perotto S."/>
            <person name="Peter M."/>
            <person name="Pfister S."/>
            <person name="Riley R."/>
            <person name="Sitrit Y."/>
            <person name="Stielow J.B."/>
            <person name="Szollosi G."/>
            <person name="Zifcakova L."/>
            <person name="Stursova M."/>
            <person name="Spatafora J.W."/>
            <person name="Tedersoo L."/>
            <person name="Vaario L.M."/>
            <person name="Yamada A."/>
            <person name="Yan M."/>
            <person name="Wang P."/>
            <person name="Xu J."/>
            <person name="Bruns T."/>
            <person name="Baldrian P."/>
            <person name="Vilgalys R."/>
            <person name="Dunand C."/>
            <person name="Henrissat B."/>
            <person name="Grigoriev I.V."/>
            <person name="Hibbett D."/>
            <person name="Nagy L.G."/>
            <person name="Martin F.M."/>
        </authorList>
    </citation>
    <scope>NUCLEOTIDE SEQUENCE</scope>
    <source>
        <strain evidence="5">BED1</strain>
    </source>
</reference>
<dbReference type="Gene3D" id="3.30.230.10">
    <property type="match status" value="1"/>
</dbReference>
<dbReference type="EMBL" id="WHUW01000010">
    <property type="protein sequence ID" value="KAF8441664.1"/>
    <property type="molecule type" value="Genomic_DNA"/>
</dbReference>
<dbReference type="SUPFAM" id="SSF54211">
    <property type="entry name" value="Ribosomal protein S5 domain 2-like"/>
    <property type="match status" value="1"/>
</dbReference>
<dbReference type="Pfam" id="PF00380">
    <property type="entry name" value="Ribosomal_S9"/>
    <property type="match status" value="1"/>
</dbReference>
<name>A0AAD4BWB1_BOLED</name>
<evidence type="ECO:0000256" key="4">
    <source>
        <dbReference type="SAM" id="MobiDB-lite"/>
    </source>
</evidence>
<evidence type="ECO:0000313" key="6">
    <source>
        <dbReference type="Proteomes" id="UP001194468"/>
    </source>
</evidence>
<dbReference type="AlphaFoldDB" id="A0AAD4BWB1"/>
<reference evidence="5" key="1">
    <citation type="submission" date="2019-10" db="EMBL/GenBank/DDBJ databases">
        <authorList>
            <consortium name="DOE Joint Genome Institute"/>
            <person name="Kuo A."/>
            <person name="Miyauchi S."/>
            <person name="Kiss E."/>
            <person name="Drula E."/>
            <person name="Kohler A."/>
            <person name="Sanchez-Garcia M."/>
            <person name="Andreopoulos B."/>
            <person name="Barry K.W."/>
            <person name="Bonito G."/>
            <person name="Buee M."/>
            <person name="Carver A."/>
            <person name="Chen C."/>
            <person name="Cichocki N."/>
            <person name="Clum A."/>
            <person name="Culley D."/>
            <person name="Crous P.W."/>
            <person name="Fauchery L."/>
            <person name="Girlanda M."/>
            <person name="Hayes R."/>
            <person name="Keri Z."/>
            <person name="LaButti K."/>
            <person name="Lipzen A."/>
            <person name="Lombard V."/>
            <person name="Magnuson J."/>
            <person name="Maillard F."/>
            <person name="Morin E."/>
            <person name="Murat C."/>
            <person name="Nolan M."/>
            <person name="Ohm R."/>
            <person name="Pangilinan J."/>
            <person name="Pereira M."/>
            <person name="Perotto S."/>
            <person name="Peter M."/>
            <person name="Riley R."/>
            <person name="Sitrit Y."/>
            <person name="Stielow B."/>
            <person name="Szollosi G."/>
            <person name="Zifcakova L."/>
            <person name="Stursova M."/>
            <person name="Spatafora J.W."/>
            <person name="Tedersoo L."/>
            <person name="Vaario L.-M."/>
            <person name="Yamada A."/>
            <person name="Yan M."/>
            <person name="Wang P."/>
            <person name="Xu J."/>
            <person name="Bruns T."/>
            <person name="Baldrian P."/>
            <person name="Vilgalys R."/>
            <person name="Henrissat B."/>
            <person name="Grigoriev I.V."/>
            <person name="Hibbett D."/>
            <person name="Nagy L.G."/>
            <person name="Martin F.M."/>
        </authorList>
    </citation>
    <scope>NUCLEOTIDE SEQUENCE</scope>
    <source>
        <strain evidence="5">BED1</strain>
    </source>
</reference>
<keyword evidence="2 5" id="KW-0689">Ribosomal protein</keyword>
<dbReference type="InterPro" id="IPR014721">
    <property type="entry name" value="Ribsml_uS5_D2-typ_fold_subgr"/>
</dbReference>
<organism evidence="5 6">
    <name type="scientific">Boletus edulis BED1</name>
    <dbReference type="NCBI Taxonomy" id="1328754"/>
    <lineage>
        <taxon>Eukaryota</taxon>
        <taxon>Fungi</taxon>
        <taxon>Dikarya</taxon>
        <taxon>Basidiomycota</taxon>
        <taxon>Agaricomycotina</taxon>
        <taxon>Agaricomycetes</taxon>
        <taxon>Agaricomycetidae</taxon>
        <taxon>Boletales</taxon>
        <taxon>Boletineae</taxon>
        <taxon>Boletaceae</taxon>
        <taxon>Boletoideae</taxon>
        <taxon>Boletus</taxon>
    </lineage>
</organism>